<protein>
    <submittedName>
        <fullName evidence="1">Uncharacterized protein</fullName>
    </submittedName>
</protein>
<dbReference type="OrthoDB" id="6700824at2"/>
<gene>
    <name evidence="1" type="ORF">BFG52_07820</name>
</gene>
<proteinExistence type="predicted"/>
<accession>A0A1B2LZ87</accession>
<dbReference type="STRING" id="1789224.BFG52_07820"/>
<reference evidence="1 2" key="1">
    <citation type="submission" date="2016-08" db="EMBL/GenBank/DDBJ databases">
        <authorList>
            <person name="Seilhamer J.J."/>
        </authorList>
    </citation>
    <scope>NUCLEOTIDE SEQUENCE [LARGE SCALE GENOMIC DNA]</scope>
    <source>
        <strain evidence="1 2">BRTC-1</strain>
    </source>
</reference>
<name>A0A1B2LZ87_9GAMM</name>
<evidence type="ECO:0000313" key="1">
    <source>
        <dbReference type="EMBL" id="AOA58272.1"/>
    </source>
</evidence>
<dbReference type="EMBL" id="CP016895">
    <property type="protein sequence ID" value="AOA58272.1"/>
    <property type="molecule type" value="Genomic_DNA"/>
</dbReference>
<dbReference type="KEGG" id="ala:BFG52_07820"/>
<dbReference type="AlphaFoldDB" id="A0A1B2LZ87"/>
<dbReference type="Proteomes" id="UP000093391">
    <property type="component" value="Chromosome"/>
</dbReference>
<evidence type="ECO:0000313" key="2">
    <source>
        <dbReference type="Proteomes" id="UP000093391"/>
    </source>
</evidence>
<dbReference type="RefSeq" id="WP_067554373.1">
    <property type="nucleotide sequence ID" value="NZ_CP016895.1"/>
</dbReference>
<keyword evidence="2" id="KW-1185">Reference proteome</keyword>
<sequence length="62" mass="6734">MSFKYQAPVHYKAKTLVIAGKAHQVTDGVIESVDDIYPLLVPLGFSRYNGSVAKKPTAAVKN</sequence>
<organism evidence="1 2">
    <name type="scientific">Acinetobacter larvae</name>
    <dbReference type="NCBI Taxonomy" id="1789224"/>
    <lineage>
        <taxon>Bacteria</taxon>
        <taxon>Pseudomonadati</taxon>
        <taxon>Pseudomonadota</taxon>
        <taxon>Gammaproteobacteria</taxon>
        <taxon>Moraxellales</taxon>
        <taxon>Moraxellaceae</taxon>
        <taxon>Acinetobacter</taxon>
    </lineage>
</organism>